<dbReference type="InterPro" id="IPR045357">
    <property type="entry name" value="Aminopeptidase_N-like_N"/>
</dbReference>
<dbReference type="PANTHER" id="PTHR11533:SF18">
    <property type="entry name" value="FI02158P"/>
    <property type="match status" value="1"/>
</dbReference>
<dbReference type="Gene3D" id="1.25.50.20">
    <property type="match status" value="1"/>
</dbReference>
<reference evidence="6" key="2">
    <citation type="submission" date="2014-07" db="EMBL/GenBank/DDBJ databases">
        <authorList>
            <person name="Hull J."/>
        </authorList>
    </citation>
    <scope>NUCLEOTIDE SEQUENCE</scope>
</reference>
<dbReference type="Pfam" id="PF11838">
    <property type="entry name" value="ERAP1_C"/>
    <property type="match status" value="1"/>
</dbReference>
<evidence type="ECO:0000256" key="1">
    <source>
        <dbReference type="ARBA" id="ARBA00010136"/>
    </source>
</evidence>
<protein>
    <submittedName>
        <fullName evidence="6">Endoplasmic reticulum aminopeptidase 2</fullName>
    </submittedName>
</protein>
<evidence type="ECO:0000313" key="7">
    <source>
        <dbReference type="EMBL" id="JAG57009.1"/>
    </source>
</evidence>
<dbReference type="EMBL" id="GBHO01025429">
    <property type="protein sequence ID" value="JAG18175.1"/>
    <property type="molecule type" value="Transcribed_RNA"/>
</dbReference>
<keyword evidence="6" id="KW-0031">Aminopeptidase</keyword>
<dbReference type="InterPro" id="IPR042097">
    <property type="entry name" value="Aminopeptidase_N-like_N_sf"/>
</dbReference>
<dbReference type="InterPro" id="IPR050344">
    <property type="entry name" value="Peptidase_M1_aminopeptidases"/>
</dbReference>
<dbReference type="AlphaFoldDB" id="A0A0A9XHA9"/>
<dbReference type="PANTHER" id="PTHR11533">
    <property type="entry name" value="PROTEASE M1 ZINC METALLOPROTEASE"/>
    <property type="match status" value="1"/>
</dbReference>
<evidence type="ECO:0000256" key="2">
    <source>
        <dbReference type="SAM" id="SignalP"/>
    </source>
</evidence>
<comment type="similarity">
    <text evidence="1">Belongs to the peptidase M1 family.</text>
</comment>
<dbReference type="SUPFAM" id="SSF63737">
    <property type="entry name" value="Leukotriene A4 hydrolase N-terminal domain"/>
    <property type="match status" value="1"/>
</dbReference>
<proteinExistence type="inferred from homology"/>
<keyword evidence="6" id="KW-0378">Hydrolase</keyword>
<dbReference type="GO" id="GO:0005615">
    <property type="term" value="C:extracellular space"/>
    <property type="evidence" value="ECO:0007669"/>
    <property type="project" value="TreeGrafter"/>
</dbReference>
<evidence type="ECO:0000259" key="3">
    <source>
        <dbReference type="Pfam" id="PF11838"/>
    </source>
</evidence>
<reference evidence="7" key="3">
    <citation type="submission" date="2014-09" db="EMBL/GenBank/DDBJ databases">
        <authorList>
            <person name="Magalhaes I.L.F."/>
            <person name="Oliveira U."/>
            <person name="Santos F.R."/>
            <person name="Vidigal T.H.D.A."/>
            <person name="Brescovit A.D."/>
            <person name="Santos A.J."/>
        </authorList>
    </citation>
    <scope>NUCLEOTIDE SEQUENCE</scope>
</reference>
<evidence type="ECO:0000313" key="5">
    <source>
        <dbReference type="EMBL" id="JAG18175.1"/>
    </source>
</evidence>
<accession>A0A0A9XHA9</accession>
<dbReference type="Pfam" id="PF17900">
    <property type="entry name" value="Peptidase_M1_N"/>
    <property type="match status" value="1"/>
</dbReference>
<dbReference type="GO" id="GO:0005737">
    <property type="term" value="C:cytoplasm"/>
    <property type="evidence" value="ECO:0007669"/>
    <property type="project" value="TreeGrafter"/>
</dbReference>
<feature type="chain" id="PRO_5015033858" evidence="2">
    <location>
        <begin position="18"/>
        <end position="923"/>
    </location>
</feature>
<dbReference type="Gene3D" id="2.60.40.1910">
    <property type="match status" value="1"/>
</dbReference>
<dbReference type="GO" id="GO:0016020">
    <property type="term" value="C:membrane"/>
    <property type="evidence" value="ECO:0007669"/>
    <property type="project" value="TreeGrafter"/>
</dbReference>
<evidence type="ECO:0000313" key="6">
    <source>
        <dbReference type="EMBL" id="JAG18178.1"/>
    </source>
</evidence>
<gene>
    <name evidence="6" type="primary">ERAP2_3</name>
    <name evidence="5" type="synonym">ERAP2_2</name>
    <name evidence="5" type="ORF">CM83_92988</name>
    <name evidence="6" type="ORF">CM83_92992</name>
</gene>
<evidence type="ECO:0000259" key="4">
    <source>
        <dbReference type="Pfam" id="PF17900"/>
    </source>
</evidence>
<name>A0A0A9XHA9_LYGHE</name>
<dbReference type="Gene3D" id="1.10.390.10">
    <property type="entry name" value="Neutral Protease Domain 2"/>
    <property type="match status" value="1"/>
</dbReference>
<dbReference type="GO" id="GO:0004177">
    <property type="term" value="F:aminopeptidase activity"/>
    <property type="evidence" value="ECO:0007669"/>
    <property type="project" value="UniProtKB-KW"/>
</dbReference>
<sequence length="923" mass="104769">MTLGLVVAAVLVASACGFYELPKTPVEPRGYRIDLHPHVEDNTYKGRVRIDIVNRGAEAVTEIRLDASSNLTIIKKDVQLMRLANADLSEEESDEEEMVVKAASVEVVGEEIVIQATSKLLRDATYQVDIPFEGKLGSDAASPFFKSTYTDVETAETRWFVVLSPKIDQARQVFPCFDKPYLKSWFELSVIHKRDHSSLSNMPILDSSNETSKGDMVRDQFSRTPLMTVNSLGLFISDFKTPEMTEEYMQSDGIKIGLWGRSDFVTTLFKAQQLLPSVLVSLELYLSRPYPLPHLNLIALPGYTEDRPRNSWGLQWFKESDLMNTNSYWLTHRVAKAAAMQWLSHLATPVNDSVVTAGLANFLATNVAQQLEPTMYHWNLGSFHTLVLELGKPRNYGLDSEQKRALLESRVHLVIQMLEQVFGTNTFKQAIQNFLAKKEFKAYADDDLWQVITEQAWVDDKLSASISLSDVIPPWLKDRIPLVTVSATPGNKTTIFIQDRYIDNLENTWTKVVKKENPEKVMGWWLPLVVSEGQKEPKAVGWMTPSDHSVSFTNISTSEYIIVNPGSTGPYMVNYDAEMWKKLAAEMKSLPVTHRAQLLHDSLSLALSGHLATVTALEITASLKTEQAPEVWRTFYPLAERLRDRFQGTAASQNLDAYLKGLLIPVLDALGEEDKSSWKTELRVRTRHLLCQTGFSPCIENARSFYALWQNASHPDDGMPIATSHLCPVMAWGNYDEWQFALERLKQFPTNRSKAERTFLMKTVSGCPHDPKKYEMLLNLTFMNRKNNVFSDEDRYIVLSAIAGESIGYTSLFNFLKSNWNDLKKRLQGNLWDYFIQTAMGNFRTEEGLKEVTSLFNERKSEMGTAMKAAEDSISRVEARVKWAKESTPSVESWLNKTMEASWTPQRFKFQDVVVVTHARKTV</sequence>
<dbReference type="InterPro" id="IPR024571">
    <property type="entry name" value="ERAP1-like_C_dom"/>
</dbReference>
<feature type="signal peptide" evidence="2">
    <location>
        <begin position="1"/>
        <end position="17"/>
    </location>
</feature>
<keyword evidence="6" id="KW-0645">Protease</keyword>
<dbReference type="Gene3D" id="2.60.40.1730">
    <property type="entry name" value="tricorn interacting facor f3 domain"/>
    <property type="match status" value="1"/>
</dbReference>
<dbReference type="EMBL" id="GBHO01025426">
    <property type="protein sequence ID" value="JAG18178.1"/>
    <property type="molecule type" value="Transcribed_RNA"/>
</dbReference>
<reference evidence="6" key="1">
    <citation type="journal article" date="2014" name="PLoS ONE">
        <title>Transcriptome-Based Identification of ABC Transporters in the Western Tarnished Plant Bug Lygus hesperus.</title>
        <authorList>
            <person name="Hull J.J."/>
            <person name="Chaney K."/>
            <person name="Geib S.M."/>
            <person name="Fabrick J.A."/>
            <person name="Brent C.S."/>
            <person name="Walsh D."/>
            <person name="Lavine L.C."/>
        </authorList>
    </citation>
    <scope>NUCLEOTIDE SEQUENCE</scope>
</reference>
<keyword evidence="2" id="KW-0732">Signal</keyword>
<dbReference type="SUPFAM" id="SSF55486">
    <property type="entry name" value="Metalloproteases ('zincins'), catalytic domain"/>
    <property type="match status" value="1"/>
</dbReference>
<feature type="domain" description="Aminopeptidase N-like N-terminal" evidence="4">
    <location>
        <begin position="28"/>
        <end position="228"/>
    </location>
</feature>
<dbReference type="EMBL" id="GBRD01008812">
    <property type="protein sequence ID" value="JAG57009.1"/>
    <property type="molecule type" value="Transcribed_RNA"/>
</dbReference>
<feature type="domain" description="ERAP1-like C-terminal" evidence="3">
    <location>
        <begin position="560"/>
        <end position="876"/>
    </location>
</feature>
<dbReference type="InterPro" id="IPR027268">
    <property type="entry name" value="Peptidase_M4/M1_CTD_sf"/>
</dbReference>
<organism evidence="6">
    <name type="scientific">Lygus hesperus</name>
    <name type="common">Western plant bug</name>
    <dbReference type="NCBI Taxonomy" id="30085"/>
    <lineage>
        <taxon>Eukaryota</taxon>
        <taxon>Metazoa</taxon>
        <taxon>Ecdysozoa</taxon>
        <taxon>Arthropoda</taxon>
        <taxon>Hexapoda</taxon>
        <taxon>Insecta</taxon>
        <taxon>Pterygota</taxon>
        <taxon>Neoptera</taxon>
        <taxon>Paraneoptera</taxon>
        <taxon>Hemiptera</taxon>
        <taxon>Heteroptera</taxon>
        <taxon>Panheteroptera</taxon>
        <taxon>Cimicomorpha</taxon>
        <taxon>Miridae</taxon>
        <taxon>Mirini</taxon>
        <taxon>Lygus</taxon>
    </lineage>
</organism>